<feature type="region of interest" description="Disordered" evidence="4">
    <location>
        <begin position="89"/>
        <end position="118"/>
    </location>
</feature>
<reference evidence="5" key="1">
    <citation type="submission" date="2018-11" db="EMBL/GenBank/DDBJ databases">
        <authorList>
            <consortium name="Pathogen Informatics"/>
        </authorList>
    </citation>
    <scope>NUCLEOTIDE SEQUENCE</scope>
</reference>
<evidence type="ECO:0000313" key="6">
    <source>
        <dbReference type="Proteomes" id="UP000784294"/>
    </source>
</evidence>
<dbReference type="GO" id="GO:0005634">
    <property type="term" value="C:nucleus"/>
    <property type="evidence" value="ECO:0007669"/>
    <property type="project" value="TreeGrafter"/>
</dbReference>
<accession>A0A3S5A1N0</accession>
<keyword evidence="6" id="KW-1185">Reference proteome</keyword>
<organism evidence="5 6">
    <name type="scientific">Protopolystoma xenopodis</name>
    <dbReference type="NCBI Taxonomy" id="117903"/>
    <lineage>
        <taxon>Eukaryota</taxon>
        <taxon>Metazoa</taxon>
        <taxon>Spiralia</taxon>
        <taxon>Lophotrochozoa</taxon>
        <taxon>Platyhelminthes</taxon>
        <taxon>Monogenea</taxon>
        <taxon>Polyopisthocotylea</taxon>
        <taxon>Polystomatidea</taxon>
        <taxon>Polystomatidae</taxon>
        <taxon>Protopolystoma</taxon>
    </lineage>
</organism>
<dbReference type="OrthoDB" id="5788000at2759"/>
<feature type="compositionally biased region" description="Polar residues" evidence="4">
    <location>
        <begin position="27"/>
        <end position="53"/>
    </location>
</feature>
<evidence type="ECO:0000256" key="3">
    <source>
        <dbReference type="RuleBase" id="RU367040"/>
    </source>
</evidence>
<keyword evidence="2" id="KW-0963">Cytoplasm</keyword>
<evidence type="ECO:0000256" key="1">
    <source>
        <dbReference type="ARBA" id="ARBA00007209"/>
    </source>
</evidence>
<protein>
    <recommendedName>
        <fullName evidence="3">Tektin</fullName>
    </recommendedName>
</protein>
<sequence length="132" mass="14694">MADESLAPFHRNRKRLPWKQRQHESSSKANQQLVKMKQPSSSGGTDLRISSPNILTRNGIEVATQLEDLKALEAAKRAKEASLKLAESRLENRLSRPGNENGDDAAQHGLRGEVSTLNQSIEVLEEQIDKGR</sequence>
<feature type="region of interest" description="Disordered" evidence="4">
    <location>
        <begin position="1"/>
        <end position="53"/>
    </location>
</feature>
<dbReference type="GO" id="GO:0005930">
    <property type="term" value="C:axoneme"/>
    <property type="evidence" value="ECO:0007669"/>
    <property type="project" value="UniProtKB-SubCell"/>
</dbReference>
<dbReference type="AlphaFoldDB" id="A0A3S5A1N0"/>
<dbReference type="InterPro" id="IPR048256">
    <property type="entry name" value="Tektin-like"/>
</dbReference>
<comment type="subcellular location">
    <subcellularLocation>
        <location evidence="3">Cytoplasm</location>
        <location evidence="3">Cytoskeleton</location>
        <location evidence="3">Cilium axoneme</location>
    </subcellularLocation>
</comment>
<evidence type="ECO:0000313" key="5">
    <source>
        <dbReference type="EMBL" id="VEL09551.1"/>
    </source>
</evidence>
<proteinExistence type="inferred from homology"/>
<evidence type="ECO:0000256" key="2">
    <source>
        <dbReference type="ARBA" id="ARBA00022490"/>
    </source>
</evidence>
<keyword evidence="3" id="KW-0966">Cell projection</keyword>
<comment type="similarity">
    <text evidence="1 3">Belongs to the tektin family.</text>
</comment>
<feature type="compositionally biased region" description="Basic residues" evidence="4">
    <location>
        <begin position="10"/>
        <end position="20"/>
    </location>
</feature>
<comment type="caution">
    <text evidence="5">The sequence shown here is derived from an EMBL/GenBank/DDBJ whole genome shotgun (WGS) entry which is preliminary data.</text>
</comment>
<dbReference type="GO" id="GO:0015630">
    <property type="term" value="C:microtubule cytoskeleton"/>
    <property type="evidence" value="ECO:0007669"/>
    <property type="project" value="UniProtKB-UniRule"/>
</dbReference>
<evidence type="ECO:0000256" key="4">
    <source>
        <dbReference type="SAM" id="MobiDB-lite"/>
    </source>
</evidence>
<gene>
    <name evidence="5" type="ORF">PXEA_LOCUS2991</name>
</gene>
<dbReference type="Pfam" id="PF03148">
    <property type="entry name" value="Tektin"/>
    <property type="match status" value="1"/>
</dbReference>
<dbReference type="GO" id="GO:0060294">
    <property type="term" value="P:cilium movement involved in cell motility"/>
    <property type="evidence" value="ECO:0007669"/>
    <property type="project" value="UniProtKB-UniRule"/>
</dbReference>
<keyword evidence="3" id="KW-0969">Cilium</keyword>
<dbReference type="PANTHER" id="PTHR19960:SF7">
    <property type="entry name" value="TEKTIN"/>
    <property type="match status" value="1"/>
</dbReference>
<keyword evidence="3" id="KW-0282">Flagellum</keyword>
<name>A0A3S5A1N0_9PLAT</name>
<dbReference type="Proteomes" id="UP000784294">
    <property type="component" value="Unassembled WGS sequence"/>
</dbReference>
<dbReference type="InterPro" id="IPR000435">
    <property type="entry name" value="Tektins"/>
</dbReference>
<dbReference type="PANTHER" id="PTHR19960">
    <property type="entry name" value="TEKTIN"/>
    <property type="match status" value="1"/>
</dbReference>
<dbReference type="GO" id="GO:0060271">
    <property type="term" value="P:cilium assembly"/>
    <property type="evidence" value="ECO:0007669"/>
    <property type="project" value="UniProtKB-UniRule"/>
</dbReference>
<dbReference type="EMBL" id="CAAALY010006609">
    <property type="protein sequence ID" value="VEL09551.1"/>
    <property type="molecule type" value="Genomic_DNA"/>
</dbReference>